<evidence type="ECO:0000313" key="2">
    <source>
        <dbReference type="EMBL" id="MDC8784154.1"/>
    </source>
</evidence>
<evidence type="ECO:0000256" key="1">
    <source>
        <dbReference type="SAM" id="Phobius"/>
    </source>
</evidence>
<dbReference type="EMBL" id="JAQQXS010000002">
    <property type="protein sequence ID" value="MDC8784154.1"/>
    <property type="molecule type" value="Genomic_DNA"/>
</dbReference>
<reference evidence="2 3" key="1">
    <citation type="submission" date="2022-10" db="EMBL/GenBank/DDBJ databases">
        <title>paucibacter sp. hw8 Genome sequencing.</title>
        <authorList>
            <person name="Park S."/>
        </authorList>
    </citation>
    <scope>NUCLEOTIDE SEQUENCE [LARGE SCALE GENOMIC DNA]</scope>
    <source>
        <strain evidence="3">hw8</strain>
    </source>
</reference>
<dbReference type="Gene3D" id="3.40.30.10">
    <property type="entry name" value="Glutaredoxin"/>
    <property type="match status" value="1"/>
</dbReference>
<proteinExistence type="predicted"/>
<keyword evidence="3" id="KW-1185">Reference proteome</keyword>
<dbReference type="Proteomes" id="UP001219862">
    <property type="component" value="Unassembled WGS sequence"/>
</dbReference>
<sequence>MAALQRTRGGRLRMLLVMAVCAAPVIASYFTFYVLKPSGRAYGELIVPTVDLPGELTLHDLSGHAVESASLKGQWLLTLVQSSACDEACERLLFMQRQLREMLGKERDKVDKVLLIPDDAPLRPALQQALTTGIPVTILRAPAAQLQAFLQPAAGHALSDHLFLIDPMGRWMWRSPAHPDPVQVKNDLNRLLKANAGWDKPGR</sequence>
<organism evidence="2 3">
    <name type="scientific">Roseateles koreensis</name>
    <dbReference type="NCBI Taxonomy" id="2987526"/>
    <lineage>
        <taxon>Bacteria</taxon>
        <taxon>Pseudomonadati</taxon>
        <taxon>Pseudomonadota</taxon>
        <taxon>Betaproteobacteria</taxon>
        <taxon>Burkholderiales</taxon>
        <taxon>Sphaerotilaceae</taxon>
        <taxon>Roseateles</taxon>
    </lineage>
</organism>
<gene>
    <name evidence="2" type="ORF">PRZ01_02975</name>
</gene>
<protein>
    <recommendedName>
        <fullName evidence="4">Cytochrome oxidase Cu insertion factor, SCO1/SenC/PrrC family</fullName>
    </recommendedName>
</protein>
<accession>A0ABT5KML7</accession>
<keyword evidence="1" id="KW-1133">Transmembrane helix</keyword>
<dbReference type="SUPFAM" id="SSF52833">
    <property type="entry name" value="Thioredoxin-like"/>
    <property type="match status" value="1"/>
</dbReference>
<keyword evidence="1" id="KW-0472">Membrane</keyword>
<keyword evidence="1" id="KW-0812">Transmembrane</keyword>
<name>A0ABT5KML7_9BURK</name>
<evidence type="ECO:0000313" key="3">
    <source>
        <dbReference type="Proteomes" id="UP001219862"/>
    </source>
</evidence>
<evidence type="ECO:0008006" key="4">
    <source>
        <dbReference type="Google" id="ProtNLM"/>
    </source>
</evidence>
<comment type="caution">
    <text evidence="2">The sequence shown here is derived from an EMBL/GenBank/DDBJ whole genome shotgun (WGS) entry which is preliminary data.</text>
</comment>
<dbReference type="InterPro" id="IPR036249">
    <property type="entry name" value="Thioredoxin-like_sf"/>
</dbReference>
<feature type="transmembrane region" description="Helical" evidence="1">
    <location>
        <begin position="12"/>
        <end position="35"/>
    </location>
</feature>